<comment type="caution">
    <text evidence="1">The sequence shown here is derived from an EMBL/GenBank/DDBJ whole genome shotgun (WGS) entry which is preliminary data.</text>
</comment>
<protein>
    <submittedName>
        <fullName evidence="1">Uncharacterized protein</fullName>
    </submittedName>
</protein>
<dbReference type="EMBL" id="JACGWO010000015">
    <property type="protein sequence ID" value="KAK4412324.1"/>
    <property type="molecule type" value="Genomic_DNA"/>
</dbReference>
<sequence length="113" mass="12508">MASSSSYGRDSPYLLGSLHICSSFSSYVARTFVCKVYLTRSLLVELLCPFTKISQAANPYKGPPLGGRDRKKAGRDHEIGSIKDSYPTYLWTAPPSGPLPELFILYFFSSAFL</sequence>
<evidence type="ECO:0000313" key="1">
    <source>
        <dbReference type="EMBL" id="KAK4412324.1"/>
    </source>
</evidence>
<reference evidence="1" key="2">
    <citation type="journal article" date="2024" name="Plant">
        <title>Genomic evolution and insights into agronomic trait innovations of Sesamum species.</title>
        <authorList>
            <person name="Miao H."/>
            <person name="Wang L."/>
            <person name="Qu L."/>
            <person name="Liu H."/>
            <person name="Sun Y."/>
            <person name="Le M."/>
            <person name="Wang Q."/>
            <person name="Wei S."/>
            <person name="Zheng Y."/>
            <person name="Lin W."/>
            <person name="Duan Y."/>
            <person name="Cao H."/>
            <person name="Xiong S."/>
            <person name="Wang X."/>
            <person name="Wei L."/>
            <person name="Li C."/>
            <person name="Ma Q."/>
            <person name="Ju M."/>
            <person name="Zhao R."/>
            <person name="Li G."/>
            <person name="Mu C."/>
            <person name="Tian Q."/>
            <person name="Mei H."/>
            <person name="Zhang T."/>
            <person name="Gao T."/>
            <person name="Zhang H."/>
        </authorList>
    </citation>
    <scope>NUCLEOTIDE SEQUENCE</scope>
    <source>
        <strain evidence="1">3651</strain>
    </source>
</reference>
<organism evidence="1 2">
    <name type="scientific">Sesamum alatum</name>
    <dbReference type="NCBI Taxonomy" id="300844"/>
    <lineage>
        <taxon>Eukaryota</taxon>
        <taxon>Viridiplantae</taxon>
        <taxon>Streptophyta</taxon>
        <taxon>Embryophyta</taxon>
        <taxon>Tracheophyta</taxon>
        <taxon>Spermatophyta</taxon>
        <taxon>Magnoliopsida</taxon>
        <taxon>eudicotyledons</taxon>
        <taxon>Gunneridae</taxon>
        <taxon>Pentapetalae</taxon>
        <taxon>asterids</taxon>
        <taxon>lamiids</taxon>
        <taxon>Lamiales</taxon>
        <taxon>Pedaliaceae</taxon>
        <taxon>Sesamum</taxon>
    </lineage>
</organism>
<dbReference type="Proteomes" id="UP001293254">
    <property type="component" value="Unassembled WGS sequence"/>
</dbReference>
<reference evidence="1" key="1">
    <citation type="submission" date="2020-06" db="EMBL/GenBank/DDBJ databases">
        <authorList>
            <person name="Li T."/>
            <person name="Hu X."/>
            <person name="Zhang T."/>
            <person name="Song X."/>
            <person name="Zhang H."/>
            <person name="Dai N."/>
            <person name="Sheng W."/>
            <person name="Hou X."/>
            <person name="Wei L."/>
        </authorList>
    </citation>
    <scope>NUCLEOTIDE SEQUENCE</scope>
    <source>
        <strain evidence="1">3651</strain>
        <tissue evidence="1">Leaf</tissue>
    </source>
</reference>
<dbReference type="AlphaFoldDB" id="A0AAE2C7W3"/>
<proteinExistence type="predicted"/>
<gene>
    <name evidence="1" type="ORF">Salat_2984000</name>
</gene>
<keyword evidence="2" id="KW-1185">Reference proteome</keyword>
<evidence type="ECO:0000313" key="2">
    <source>
        <dbReference type="Proteomes" id="UP001293254"/>
    </source>
</evidence>
<name>A0AAE2C7W3_9LAMI</name>
<accession>A0AAE2C7W3</accession>